<dbReference type="Pfam" id="PF10551">
    <property type="entry name" value="MULE"/>
    <property type="match status" value="1"/>
</dbReference>
<organism evidence="2 4">
    <name type="scientific">Spinacia oleracea</name>
    <name type="common">Spinach</name>
    <dbReference type="NCBI Taxonomy" id="3562"/>
    <lineage>
        <taxon>Eukaryota</taxon>
        <taxon>Viridiplantae</taxon>
        <taxon>Streptophyta</taxon>
        <taxon>Embryophyta</taxon>
        <taxon>Tracheophyta</taxon>
        <taxon>Spermatophyta</taxon>
        <taxon>Magnoliopsida</taxon>
        <taxon>eudicotyledons</taxon>
        <taxon>Gunneridae</taxon>
        <taxon>Pentapetalae</taxon>
        <taxon>Caryophyllales</taxon>
        <taxon>Chenopodiaceae</taxon>
        <taxon>Chenopodioideae</taxon>
        <taxon>Anserineae</taxon>
        <taxon>Spinacia</taxon>
    </lineage>
</organism>
<sequence>MRIDYDAFGDVLVHDTTYRTNKYDMICGPFVGMNHHKKNVMFGIGFILNEKWESFQWLFNTFLKSMGGKHPVTIMTDQSAAMAKAIRKVVPDSRHRLCTWHIGENSNKHLKAFKAIEGFNKLFDTVLKYTDTIAEFQHYWESMVEKYDCAKSKWLQNLYVIRELWCPAYSKDCFSGGILSSQRSETTNSLSICNKLKGQKLKSWKKKTAKGVVKMKAKAHEAVKDYFEVPEGSTLAHPSESQGSLEVYEADDYFGVNVTPLEISFL</sequence>
<keyword evidence="2" id="KW-1185">Reference proteome</keyword>
<dbReference type="GeneID" id="110784678"/>
<protein>
    <submittedName>
        <fullName evidence="3 4">Protein FAR1-RELATED SEQUENCE 5</fullName>
    </submittedName>
</protein>
<feature type="domain" description="MULE transposase" evidence="1">
    <location>
        <begin position="11"/>
        <end position="104"/>
    </location>
</feature>
<reference evidence="2" key="1">
    <citation type="journal article" date="2021" name="Nat. Commun.">
        <title>Genomic analyses provide insights into spinach domestication and the genetic basis of agronomic traits.</title>
        <authorList>
            <person name="Cai X."/>
            <person name="Sun X."/>
            <person name="Xu C."/>
            <person name="Sun H."/>
            <person name="Wang X."/>
            <person name="Ge C."/>
            <person name="Zhang Z."/>
            <person name="Wang Q."/>
            <person name="Fei Z."/>
            <person name="Jiao C."/>
            <person name="Wang Q."/>
        </authorList>
    </citation>
    <scope>NUCLEOTIDE SEQUENCE [LARGE SCALE GENOMIC DNA]</scope>
    <source>
        <strain evidence="2">cv. Varoflay</strain>
    </source>
</reference>
<dbReference type="PANTHER" id="PTHR47718">
    <property type="entry name" value="OS01G0519700 PROTEIN"/>
    <property type="match status" value="1"/>
</dbReference>
<reference evidence="3 4" key="2">
    <citation type="submission" date="2025-05" db="UniProtKB">
        <authorList>
            <consortium name="RefSeq"/>
        </authorList>
    </citation>
    <scope>IDENTIFICATION</scope>
    <source>
        <tissue evidence="3 4">Leaf</tissue>
    </source>
</reference>
<name>A0ABM3QK32_SPIOL</name>
<dbReference type="RefSeq" id="XP_056683704.1">
    <property type="nucleotide sequence ID" value="XM_056827726.1"/>
</dbReference>
<dbReference type="Proteomes" id="UP000813463">
    <property type="component" value="Chromosome 4"/>
</dbReference>
<dbReference type="InterPro" id="IPR018289">
    <property type="entry name" value="MULE_transposase_dom"/>
</dbReference>
<accession>A0ABM3QK32</accession>
<gene>
    <name evidence="3 4" type="primary">LOC110784678</name>
</gene>
<evidence type="ECO:0000313" key="4">
    <source>
        <dbReference type="RefSeq" id="XP_056683704.1"/>
    </source>
</evidence>
<evidence type="ECO:0000313" key="2">
    <source>
        <dbReference type="Proteomes" id="UP000813463"/>
    </source>
</evidence>
<evidence type="ECO:0000259" key="1">
    <source>
        <dbReference type="Pfam" id="PF10551"/>
    </source>
</evidence>
<evidence type="ECO:0000313" key="3">
    <source>
        <dbReference type="RefSeq" id="XP_056683703.1"/>
    </source>
</evidence>
<dbReference type="PANTHER" id="PTHR47718:SF17">
    <property type="entry name" value="PROTEIN FAR1-RELATED SEQUENCE 5-LIKE"/>
    <property type="match status" value="1"/>
</dbReference>
<dbReference type="RefSeq" id="XP_056683703.1">
    <property type="nucleotide sequence ID" value="XM_056827725.1"/>
</dbReference>
<proteinExistence type="predicted"/>